<comment type="caution">
    <text evidence="3">The sequence shown here is derived from an EMBL/GenBank/DDBJ whole genome shotgun (WGS) entry which is preliminary data.</text>
</comment>
<feature type="chain" id="PRO_5039075719" description="GerMN domain-containing protein" evidence="1">
    <location>
        <begin position="21"/>
        <end position="589"/>
    </location>
</feature>
<proteinExistence type="predicted"/>
<dbReference type="OrthoDB" id="3226781at2"/>
<keyword evidence="4" id="KW-1185">Reference proteome</keyword>
<dbReference type="InterPro" id="IPR059026">
    <property type="entry name" value="LpqB_N"/>
</dbReference>
<dbReference type="Proteomes" id="UP000030002">
    <property type="component" value="Unassembled WGS sequence"/>
</dbReference>
<reference evidence="3 4" key="1">
    <citation type="submission" date="2013-08" db="EMBL/GenBank/DDBJ databases">
        <title>The genome sequence of Knoellia sinensis.</title>
        <authorList>
            <person name="Zhu W."/>
            <person name="Wang G."/>
        </authorList>
    </citation>
    <scope>NUCLEOTIDE SEQUENCE [LARGE SCALE GENOMIC DNA]</scope>
    <source>
        <strain evidence="3 4">KCTC 19936</strain>
    </source>
</reference>
<feature type="signal peptide" evidence="1">
    <location>
        <begin position="1"/>
        <end position="20"/>
    </location>
</feature>
<protein>
    <recommendedName>
        <fullName evidence="2">GerMN domain-containing protein</fullName>
    </recommendedName>
</protein>
<dbReference type="RefSeq" id="WP_035916090.1">
    <property type="nucleotide sequence ID" value="NZ_AVPJ01000007.1"/>
</dbReference>
<evidence type="ECO:0000256" key="1">
    <source>
        <dbReference type="SAM" id="SignalP"/>
    </source>
</evidence>
<dbReference type="InterPro" id="IPR019606">
    <property type="entry name" value="GerMN"/>
</dbReference>
<name>A0A0A0J557_9MICO</name>
<evidence type="ECO:0000313" key="3">
    <source>
        <dbReference type="EMBL" id="KGN32353.1"/>
    </source>
</evidence>
<evidence type="ECO:0000313" key="4">
    <source>
        <dbReference type="Proteomes" id="UP000030002"/>
    </source>
</evidence>
<gene>
    <name evidence="3" type="ORF">N802_18485</name>
</gene>
<dbReference type="Pfam" id="PF25976">
    <property type="entry name" value="LpqB_N"/>
    <property type="match status" value="1"/>
</dbReference>
<dbReference type="PROSITE" id="PS51257">
    <property type="entry name" value="PROKAR_LIPOPROTEIN"/>
    <property type="match status" value="1"/>
</dbReference>
<dbReference type="EMBL" id="AVPJ01000007">
    <property type="protein sequence ID" value="KGN32353.1"/>
    <property type="molecule type" value="Genomic_DNA"/>
</dbReference>
<accession>A0A0A0J557</accession>
<dbReference type="SUPFAM" id="SSF82171">
    <property type="entry name" value="DPP6 N-terminal domain-like"/>
    <property type="match status" value="1"/>
</dbReference>
<dbReference type="SMART" id="SM00909">
    <property type="entry name" value="Germane"/>
    <property type="match status" value="1"/>
</dbReference>
<dbReference type="eggNOG" id="COG5401">
    <property type="taxonomic scope" value="Bacteria"/>
</dbReference>
<keyword evidence="1" id="KW-0732">Signal</keyword>
<dbReference type="STRING" id="1385520.N802_18485"/>
<sequence length="589" mass="63258">MRRRVLAAVAAALTGLLVLAGCSPSFRTDQEVRQGLEVRGGDEQVVRAVFPPPGRGDSQDEILRGFVRAGAASDGDYETARQYLTPDAIKVWAPEGEVVIYSTSTPLTVNAKADNAAEISTAVEATIDTNGRYVSAAVGTRRAMTVEFARIGGEWRISNLPKEFGRWITTSDVGGLFRPYTVNYIASDRRALVPDRRWFARDHLPTRLARAQLQPPPAYLAGSVRNDIPPGSRLTADSVSVSDGVARVEITGRVPTDQTQRENVWAQLVATLLQDPTIQGVRIRIGDTSLELPGVELPVRTVADVGFPSLSPPNLGRPVIRRGANLFILPSTSIIDRDPRRSGHVDIQPNFRSLALSADGAELAAVDPDGQGLSRFRGTTRYEMAFFGTSVGHPAYDTRGYLWAGAIGLDDQSANRLWAFDVRSDPATSDPVTAKPIGAGWLDKRLVVEAKPSFDGDRVAILHTAVNGKDPRIDIAGVHRGRAGEPVRLSEPRRLAVNLTALAGLVWLSDLTLATLGQRSGSSEKRRPHIISVDGEEQALAEAPTATSITSTGGERDIVLTTSIGSVLSRAGQQWISLGTGTDVAVPAR</sequence>
<dbReference type="AlphaFoldDB" id="A0A0A0J557"/>
<evidence type="ECO:0000259" key="2">
    <source>
        <dbReference type="SMART" id="SM00909"/>
    </source>
</evidence>
<dbReference type="Pfam" id="PF10646">
    <property type="entry name" value="Germane"/>
    <property type="match status" value="1"/>
</dbReference>
<organism evidence="3 4">
    <name type="scientific">Knoellia sinensis KCTC 19936</name>
    <dbReference type="NCBI Taxonomy" id="1385520"/>
    <lineage>
        <taxon>Bacteria</taxon>
        <taxon>Bacillati</taxon>
        <taxon>Actinomycetota</taxon>
        <taxon>Actinomycetes</taxon>
        <taxon>Micrococcales</taxon>
        <taxon>Intrasporangiaceae</taxon>
        <taxon>Knoellia</taxon>
    </lineage>
</organism>
<feature type="domain" description="GerMN" evidence="2">
    <location>
        <begin position="205"/>
        <end position="294"/>
    </location>
</feature>